<evidence type="ECO:0000313" key="2">
    <source>
        <dbReference type="Proteomes" id="UP001369082"/>
    </source>
</evidence>
<evidence type="ECO:0000313" key="1">
    <source>
        <dbReference type="EMBL" id="MEL0630491.1"/>
    </source>
</evidence>
<organism evidence="1 2">
    <name type="scientific">Psychromonas aquatilis</name>
    <dbReference type="NCBI Taxonomy" id="2005072"/>
    <lineage>
        <taxon>Bacteria</taxon>
        <taxon>Pseudomonadati</taxon>
        <taxon>Pseudomonadota</taxon>
        <taxon>Gammaproteobacteria</taxon>
        <taxon>Alteromonadales</taxon>
        <taxon>Psychromonadaceae</taxon>
        <taxon>Psychromonas</taxon>
    </lineage>
</organism>
<gene>
    <name evidence="1" type="ORF">V6256_12815</name>
</gene>
<proteinExistence type="predicted"/>
<dbReference type="SUPFAM" id="SSF56784">
    <property type="entry name" value="HAD-like"/>
    <property type="match status" value="1"/>
</dbReference>
<dbReference type="Pfam" id="PF05045">
    <property type="entry name" value="RgpF"/>
    <property type="match status" value="1"/>
</dbReference>
<dbReference type="InterPro" id="IPR023214">
    <property type="entry name" value="HAD_sf"/>
</dbReference>
<protein>
    <submittedName>
        <fullName evidence="1">Rhamnan synthesis F family protein</fullName>
    </submittedName>
</protein>
<sequence>MNYRLLIKRIPFVGNAIKNNPKLMQTALKMENQLIKPSDEQSEQSKQSMEVHVSTTMSNNPDLLNDAKKHGLFDFEWYCDVQDKPFDSETSAFNDYLNKSRFSSVSPSPAFNNWDYLKNNLDVYHFGSSPLEHYISSGIDEGRINNPFSPRWEPTDKLNTDFDLELVKKQKVAVCLHVFYADFFDYYQQCLSHFPVNVDLFISVSDVALKTVAVEKLGSLETVNNIEVVAVPNRGRNFGPMLVEFGQQLLNYDLFCHLHSKKSLYSGRPQTQWADYLGEFLLNDANVIGKAITHMTKDKEFGIYYPTSFMMMPDWVNHWLKNKPFKSRFFEEWDIKDNSDFIAYPAGGMFWAKPDALKQLLDKEYKYEDFPAEPLPNDGSELHALERCLGLLAERNGFKQLFYYPELGRFTEDKSHIFANYISSQEQLLHKIQMFDIISFDVFDTLVRRTHYVPDYAKLKLGQRLVEQGVVDDAHDFIKLRNQAEFEVRKAKNFKGDVSIIETYQQLGKSQGWDEQTSIHYSELEFAYDLDMIRSKDEVVDILNTLIGRGKSIYIISDTYYSEHQIVMMLRKAGVTNGYKLFVSSELGLRKDSGTMWAYMKEHLVDKGSFVHIGDNAVADAQIPGDFGLTNLHILNPMDKWQAAGWDDPFSNGNALNEQQILKWGPLISQFGRFPFLGE</sequence>
<reference evidence="1 2" key="1">
    <citation type="submission" date="2024-02" db="EMBL/GenBank/DDBJ databases">
        <title>Bacteria isolated from the canopy kelp, Nereocystis luetkeana.</title>
        <authorList>
            <person name="Pfister C.A."/>
            <person name="Younker I.T."/>
            <person name="Light S.H."/>
        </authorList>
    </citation>
    <scope>NUCLEOTIDE SEQUENCE [LARGE SCALE GENOMIC DNA]</scope>
    <source>
        <strain evidence="1 2">TI.1.05</strain>
    </source>
</reference>
<dbReference type="RefSeq" id="WP_341598619.1">
    <property type="nucleotide sequence ID" value="NZ_JBAKAZ010000059.1"/>
</dbReference>
<name>A0ABU9GT28_9GAMM</name>
<dbReference type="Gene3D" id="1.10.150.400">
    <property type="match status" value="1"/>
</dbReference>
<comment type="caution">
    <text evidence="1">The sequence shown here is derived from an EMBL/GenBank/DDBJ whole genome shotgun (WGS) entry which is preliminary data.</text>
</comment>
<dbReference type="Gene3D" id="3.40.50.1000">
    <property type="entry name" value="HAD superfamily/HAD-like"/>
    <property type="match status" value="1"/>
</dbReference>
<dbReference type="Proteomes" id="UP001369082">
    <property type="component" value="Unassembled WGS sequence"/>
</dbReference>
<accession>A0ABU9GT28</accession>
<dbReference type="EMBL" id="JBAKAZ010000059">
    <property type="protein sequence ID" value="MEL0630491.1"/>
    <property type="molecule type" value="Genomic_DNA"/>
</dbReference>
<dbReference type="InterPro" id="IPR007739">
    <property type="entry name" value="RgpF"/>
</dbReference>
<dbReference type="InterPro" id="IPR036412">
    <property type="entry name" value="HAD-like_sf"/>
</dbReference>
<keyword evidence="2" id="KW-1185">Reference proteome</keyword>